<protein>
    <submittedName>
        <fullName evidence="2">Prepilin-type N-terminal cleavage/methylation domain-containing protein</fullName>
    </submittedName>
</protein>
<proteinExistence type="predicted"/>
<dbReference type="STRING" id="656914.SAMN00017405_0261"/>
<dbReference type="RefSeq" id="WP_084054074.1">
    <property type="nucleotide sequence ID" value="NZ_FWWT01000022.1"/>
</dbReference>
<keyword evidence="3" id="KW-1185">Reference proteome</keyword>
<name>A0A1W1VP74_DESTI</name>
<dbReference type="InterPro" id="IPR045584">
    <property type="entry name" value="Pilin-like"/>
</dbReference>
<dbReference type="GO" id="GO:0030420">
    <property type="term" value="P:establishment of competence for transformation"/>
    <property type="evidence" value="ECO:0007669"/>
    <property type="project" value="InterPro"/>
</dbReference>
<dbReference type="NCBIfam" id="TIGR02532">
    <property type="entry name" value="IV_pilin_GFxxxE"/>
    <property type="match status" value="1"/>
</dbReference>
<evidence type="ECO:0000313" key="3">
    <source>
        <dbReference type="Proteomes" id="UP000192731"/>
    </source>
</evidence>
<evidence type="ECO:0000313" key="2">
    <source>
        <dbReference type="EMBL" id="SMB94724.1"/>
    </source>
</evidence>
<evidence type="ECO:0000256" key="1">
    <source>
        <dbReference type="SAM" id="Phobius"/>
    </source>
</evidence>
<dbReference type="Pfam" id="PF07963">
    <property type="entry name" value="N_methyl"/>
    <property type="match status" value="1"/>
</dbReference>
<dbReference type="Proteomes" id="UP000192731">
    <property type="component" value="Unassembled WGS sequence"/>
</dbReference>
<dbReference type="EMBL" id="FWWT01000022">
    <property type="protein sequence ID" value="SMB94724.1"/>
    <property type="molecule type" value="Genomic_DNA"/>
</dbReference>
<keyword evidence="1" id="KW-0812">Transmembrane</keyword>
<keyword evidence="1" id="KW-1133">Transmembrane helix</keyword>
<dbReference type="OrthoDB" id="1727030at2"/>
<dbReference type="SUPFAM" id="SSF54523">
    <property type="entry name" value="Pili subunits"/>
    <property type="match status" value="1"/>
</dbReference>
<gene>
    <name evidence="2" type="ORF">SAMN00017405_0261</name>
</gene>
<accession>A0A1W1VP74</accession>
<dbReference type="InterPro" id="IPR012902">
    <property type="entry name" value="N_methyl_site"/>
</dbReference>
<organism evidence="2 3">
    <name type="scientific">Desulfonispora thiosulfatigenes DSM 11270</name>
    <dbReference type="NCBI Taxonomy" id="656914"/>
    <lineage>
        <taxon>Bacteria</taxon>
        <taxon>Bacillati</taxon>
        <taxon>Bacillota</taxon>
        <taxon>Clostridia</taxon>
        <taxon>Eubacteriales</taxon>
        <taxon>Peptococcaceae</taxon>
        <taxon>Desulfonispora</taxon>
    </lineage>
</organism>
<feature type="transmembrane region" description="Helical" evidence="1">
    <location>
        <begin position="20"/>
        <end position="38"/>
    </location>
</feature>
<dbReference type="Gene3D" id="3.30.700.10">
    <property type="entry name" value="Glycoprotein, Type 4 Pilin"/>
    <property type="match status" value="1"/>
</dbReference>
<dbReference type="InterPro" id="IPR016785">
    <property type="entry name" value="ComGD"/>
</dbReference>
<reference evidence="2 3" key="1">
    <citation type="submission" date="2017-04" db="EMBL/GenBank/DDBJ databases">
        <authorList>
            <person name="Afonso C.L."/>
            <person name="Miller P.J."/>
            <person name="Scott M.A."/>
            <person name="Spackman E."/>
            <person name="Goraichik I."/>
            <person name="Dimitrov K.M."/>
            <person name="Suarez D.L."/>
            <person name="Swayne D.E."/>
        </authorList>
    </citation>
    <scope>NUCLEOTIDE SEQUENCE [LARGE SCALE GENOMIC DNA]</scope>
    <source>
        <strain evidence="2 3">DSM 11270</strain>
    </source>
</reference>
<dbReference type="AlphaFoldDB" id="A0A1W1VP74"/>
<keyword evidence="1" id="KW-0472">Membrane</keyword>
<dbReference type="PIRSF" id="PIRSF021292">
    <property type="entry name" value="Competence_ComGD"/>
    <property type="match status" value="1"/>
</dbReference>
<sequence>MGFISKSVLKRQDGFTFLELMIVIIIIGLITSQVSLNVSKLIANYKLKSIAHELISDLRYAQETSITQEGKTKIIFSKDVRKTRLSGYYVQSVKNKNFITDKLIKFPQDIKMDYAKFGNYGQILFISNGKPKANGKVILKNQYGEELYVYVYNRGRFRISTI</sequence>